<feature type="region of interest" description="Disordered" evidence="1">
    <location>
        <begin position="39"/>
        <end position="76"/>
    </location>
</feature>
<evidence type="ECO:0000256" key="1">
    <source>
        <dbReference type="SAM" id="MobiDB-lite"/>
    </source>
</evidence>
<organism evidence="2 3">
    <name type="scientific">Corynebacterium phage phi673</name>
    <dbReference type="NCBI Taxonomy" id="2052821"/>
    <lineage>
        <taxon>Viruses</taxon>
        <taxon>Duplodnaviria</taxon>
        <taxon>Heunggongvirae</taxon>
        <taxon>Uroviricota</taxon>
        <taxon>Caudoviricetes</taxon>
        <taxon>Ikedavirus</taxon>
        <taxon>Ikedavirus phi673</taxon>
    </lineage>
</organism>
<name>A0A2H4PIR5_9CAUD</name>
<proteinExistence type="predicted"/>
<evidence type="ECO:0000313" key="3">
    <source>
        <dbReference type="Proteomes" id="UP000241893"/>
    </source>
</evidence>
<sequence length="76" mass="8183">MSNLRRYRVNLAGGHSVVLQLDPATAKERYPEAVEVAARATGGTQTKTTTAKRTRKAAPKDPAPKDPEDPKTPAEV</sequence>
<dbReference type="EMBL" id="MG324353">
    <property type="protein sequence ID" value="ATW62868.1"/>
    <property type="molecule type" value="Genomic_DNA"/>
</dbReference>
<gene>
    <name evidence="2" type="ORF">phi673_gp06</name>
</gene>
<protein>
    <submittedName>
        <fullName evidence="2">Uncharacterized protein</fullName>
    </submittedName>
</protein>
<reference evidence="2 3" key="1">
    <citation type="submission" date="2017-10" db="EMBL/GenBank/DDBJ databases">
        <title>Complete nucleotide sequences and annotations of phi673 and phi674, two new lytic phages of Corynebacterium glutamicum ATCC 13032.</title>
        <authorList>
            <person name="Yomantas Y.A.V."/>
            <person name="Abalakina E.G."/>
            <person name="Lobanova J.S."/>
            <person name="Mamontov V.A."/>
            <person name="Stoynova N.V."/>
            <person name="Mashko S.V."/>
        </authorList>
    </citation>
    <scope>NUCLEOTIDE SEQUENCE [LARGE SCALE GENOMIC DNA]</scope>
</reference>
<accession>A0A2H4PIR5</accession>
<keyword evidence="3" id="KW-1185">Reference proteome</keyword>
<evidence type="ECO:0000313" key="2">
    <source>
        <dbReference type="EMBL" id="ATW62868.1"/>
    </source>
</evidence>
<feature type="compositionally biased region" description="Low complexity" evidence="1">
    <location>
        <begin position="39"/>
        <end position="49"/>
    </location>
</feature>
<dbReference type="OrthoDB" id="40309at10239"/>
<dbReference type="Proteomes" id="UP000241893">
    <property type="component" value="Segment"/>
</dbReference>
<feature type="compositionally biased region" description="Basic and acidic residues" evidence="1">
    <location>
        <begin position="58"/>
        <end position="76"/>
    </location>
</feature>